<protein>
    <recommendedName>
        <fullName evidence="2">RNA 2',3'-cyclic phosphodiesterase</fullName>
        <shortName evidence="2">RNA 2',3'-CPDase</shortName>
        <ecNumber evidence="2">3.1.4.58</ecNumber>
    </recommendedName>
</protein>
<dbReference type="Gene3D" id="3.90.1140.10">
    <property type="entry name" value="Cyclic phosphodiesterase"/>
    <property type="match status" value="1"/>
</dbReference>
<dbReference type="PANTHER" id="PTHR35561:SF1">
    <property type="entry name" value="RNA 2',3'-CYCLIC PHOSPHODIESTERASE"/>
    <property type="match status" value="1"/>
</dbReference>
<accession>A0A2P4UPB1</accession>
<proteinExistence type="inferred from homology"/>
<dbReference type="SUPFAM" id="SSF55144">
    <property type="entry name" value="LigT-like"/>
    <property type="match status" value="1"/>
</dbReference>
<dbReference type="PANTHER" id="PTHR35561">
    <property type="entry name" value="RNA 2',3'-CYCLIC PHOSPHODIESTERASE"/>
    <property type="match status" value="1"/>
</dbReference>
<evidence type="ECO:0000256" key="3">
    <source>
        <dbReference type="SAM" id="MobiDB-lite"/>
    </source>
</evidence>
<feature type="active site" description="Proton donor" evidence="2">
    <location>
        <position position="44"/>
    </location>
</feature>
<dbReference type="InterPro" id="IPR009097">
    <property type="entry name" value="Cyclic_Pdiesterase"/>
</dbReference>
<comment type="caution">
    <text evidence="4">The sequence shown here is derived from an EMBL/GenBank/DDBJ whole genome shotgun (WGS) entry which is preliminary data.</text>
</comment>
<dbReference type="EC" id="3.1.4.58" evidence="2"/>
<comment type="function">
    <text evidence="2">Hydrolyzes RNA 2',3'-cyclic phosphodiester to an RNA 2'-phosphomonoester.</text>
</comment>
<keyword evidence="1 2" id="KW-0378">Hydrolase</keyword>
<dbReference type="GO" id="GO:0016874">
    <property type="term" value="F:ligase activity"/>
    <property type="evidence" value="ECO:0007669"/>
    <property type="project" value="UniProtKB-KW"/>
</dbReference>
<feature type="short sequence motif" description="HXTX 1" evidence="2">
    <location>
        <begin position="44"/>
        <end position="47"/>
    </location>
</feature>
<dbReference type="RefSeq" id="WP_103561787.1">
    <property type="nucleotide sequence ID" value="NZ_MTBP01000001.1"/>
</dbReference>
<dbReference type="Pfam" id="PF13563">
    <property type="entry name" value="2_5_RNA_ligase2"/>
    <property type="match status" value="1"/>
</dbReference>
<comment type="similarity">
    <text evidence="2">Belongs to the 2H phosphoesterase superfamily. ThpR family.</text>
</comment>
<dbReference type="HAMAP" id="MF_01940">
    <property type="entry name" value="RNA_CPDase"/>
    <property type="match status" value="1"/>
</dbReference>
<sequence>MRLFAALVPPPAVLDAVERFTAPLRAGTPDGSPDLRWIGRDLLHVTLAFFGDLDAGALDVLVPKLERAADRHPCMRLTLAGGGAFPLGGQHARVLWAGLYGDRRALAGLAAETAAAGHHAGAAPDHHRGDQHRAYRPHLTLARSRGPVDVRPLLEPLATFATKPWTADAFHLVRSHLPGADRPQPEYEPLTTFRLRG</sequence>
<dbReference type="GO" id="GO:0004113">
    <property type="term" value="F:2',3'-cyclic-nucleotide 3'-phosphodiesterase activity"/>
    <property type="evidence" value="ECO:0007669"/>
    <property type="project" value="InterPro"/>
</dbReference>
<gene>
    <name evidence="4" type="ORF">BTM25_12990</name>
</gene>
<keyword evidence="4" id="KW-0436">Ligase</keyword>
<organism evidence="4 5">
    <name type="scientific">Actinomadura rubteroloni</name>
    <dbReference type="NCBI Taxonomy" id="1926885"/>
    <lineage>
        <taxon>Bacteria</taxon>
        <taxon>Bacillati</taxon>
        <taxon>Actinomycetota</taxon>
        <taxon>Actinomycetes</taxon>
        <taxon>Streptosporangiales</taxon>
        <taxon>Thermomonosporaceae</taxon>
        <taxon>Actinomadura</taxon>
    </lineage>
</organism>
<evidence type="ECO:0000256" key="1">
    <source>
        <dbReference type="ARBA" id="ARBA00022801"/>
    </source>
</evidence>
<evidence type="ECO:0000256" key="2">
    <source>
        <dbReference type="HAMAP-Rule" id="MF_01940"/>
    </source>
</evidence>
<comment type="catalytic activity">
    <reaction evidence="2">
        <text>a 3'-end 2',3'-cyclophospho-ribonucleotide-RNA + H2O = a 3'-end 2'-phospho-ribonucleotide-RNA + H(+)</text>
        <dbReference type="Rhea" id="RHEA:11828"/>
        <dbReference type="Rhea" id="RHEA-COMP:10464"/>
        <dbReference type="Rhea" id="RHEA-COMP:17353"/>
        <dbReference type="ChEBI" id="CHEBI:15377"/>
        <dbReference type="ChEBI" id="CHEBI:15378"/>
        <dbReference type="ChEBI" id="CHEBI:83064"/>
        <dbReference type="ChEBI" id="CHEBI:173113"/>
        <dbReference type="EC" id="3.1.4.58"/>
    </reaction>
</comment>
<dbReference type="EMBL" id="MTBP01000001">
    <property type="protein sequence ID" value="POM26891.1"/>
    <property type="molecule type" value="Genomic_DNA"/>
</dbReference>
<dbReference type="GO" id="GO:0008664">
    <property type="term" value="F:RNA 2',3'-cyclic 3'-phosphodiesterase activity"/>
    <property type="evidence" value="ECO:0007669"/>
    <property type="project" value="UniProtKB-EC"/>
</dbReference>
<keyword evidence="5" id="KW-1185">Reference proteome</keyword>
<feature type="active site" description="Proton acceptor" evidence="2">
    <location>
        <position position="138"/>
    </location>
</feature>
<feature type="region of interest" description="Disordered" evidence="3">
    <location>
        <begin position="177"/>
        <end position="197"/>
    </location>
</feature>
<reference evidence="4 5" key="1">
    <citation type="journal article" date="2017" name="Chemistry">
        <title>Isolation, Biosynthesis and Chemical Modifications of Rubterolones A-F: Rare Tropolone Alkaloids from Actinomadura sp. 5-2.</title>
        <authorList>
            <person name="Guo H."/>
            <person name="Benndorf R."/>
            <person name="Leichnitz D."/>
            <person name="Klassen J.L."/>
            <person name="Vollmers J."/>
            <person name="Gorls H."/>
            <person name="Steinacker M."/>
            <person name="Weigel C."/>
            <person name="Dahse H.M."/>
            <person name="Kaster A.K."/>
            <person name="de Beer Z.W."/>
            <person name="Poulsen M."/>
            <person name="Beemelmanns C."/>
        </authorList>
    </citation>
    <scope>NUCLEOTIDE SEQUENCE [LARGE SCALE GENOMIC DNA]</scope>
    <source>
        <strain evidence="4 5">5-2</strain>
    </source>
</reference>
<feature type="short sequence motif" description="HXTX 2" evidence="2">
    <location>
        <begin position="138"/>
        <end position="141"/>
    </location>
</feature>
<dbReference type="NCBIfam" id="TIGR02258">
    <property type="entry name" value="2_5_ligase"/>
    <property type="match status" value="1"/>
</dbReference>
<dbReference type="InterPro" id="IPR004175">
    <property type="entry name" value="RNA_CPDase"/>
</dbReference>
<evidence type="ECO:0000313" key="4">
    <source>
        <dbReference type="EMBL" id="POM26891.1"/>
    </source>
</evidence>
<dbReference type="AlphaFoldDB" id="A0A2P4UPB1"/>
<name>A0A2P4UPB1_9ACTN</name>
<dbReference type="Proteomes" id="UP000242367">
    <property type="component" value="Unassembled WGS sequence"/>
</dbReference>
<evidence type="ECO:0000313" key="5">
    <source>
        <dbReference type="Proteomes" id="UP000242367"/>
    </source>
</evidence>